<dbReference type="Gene3D" id="1.20.120.1900">
    <property type="entry name" value="Gamma-tubulin complex, C-terminal domain"/>
    <property type="match status" value="1"/>
</dbReference>
<dbReference type="GO" id="GO:0000930">
    <property type="term" value="C:gamma-tubulin complex"/>
    <property type="evidence" value="ECO:0007669"/>
    <property type="project" value="TreeGrafter"/>
</dbReference>
<keyword evidence="3" id="KW-0963">Cytoplasm</keyword>
<feature type="domain" description="Gamma tubulin complex component protein N-terminal" evidence="7">
    <location>
        <begin position="234"/>
        <end position="526"/>
    </location>
</feature>
<sequence>MTSIGISNINTRSSQPLNNEIEYERITRTLNYLVKHFLREVTSKTSSKDVPGSSETGKTTDLTLRQQQTFDYCLRILGSRITPSIVSDEIHVSDLIKKKLIREHKSSSKALRFTNLFTKLQSQSIVTRKWAILYFLLSVSEQSANGEVTGNVNNPIEQAFAYRGLQDISKSLESERIKSTSEELKNRFIPNVSPLSKQSSNYSKEKEPLPPKTILIKQLATLDNNNEIPEALLLRDIVFIFQGIDGQYIKYDKSSSYIIDSKAEITRSTRSLLHQLSELGWLYRRVNDFVYTNVNDISIGLVGQAFCSALQRELTEYYRFIAVLEAQVTKVADGQQAESQGPSLKRLFLWTQESLLKLRIMSVLVECCKQVRGGALVSTIYNYTNHGDPFIQQFINNTLEEVSRPFFEMLQRWIYGGELEDPFGEFFVACDPDVKEEDLWQSKYTIRPDMQPTFISSLLAKKQIFAIGKSLNFIRYSCHDSDWVVTNVGADKGKLLKYGDIIALESSIDATYTATSQRLLNILFTKYKLQEHFTALKRYLLLGQGDFIQHLMTQLGPGLSKPANTLYRHNLTGTLEAAIRASNAQYDDPDILRRLDVRLLESSFGEAGWDVFSLDYHVDSPINTIFTPHAMQQYLQLFNFLWRLKRVEHDLSSTWRRNMASARNLYQIEELKKDINTSRFVCSEMIHFTCQLQYYILFEVIECSWDELIKDCIKSGDLDSLIEAHNKYLTNVTTKVFLGTSNNQNYLSKLLNIIQFILQYKNGLDELHNFNLKEFLRKDNTNRENLKMIQEHLTEVAGLFKREVVNLLSDLANHHDTDLRFLTLLVKAQIPPIYKSSIKLLKQYTIVRENNTLSTEVVMESNFGGWNSLYRDIPSNERLNYRYHPELLVLALPLANRVQTLHGPCQSVKRLHIIIQEDLPKGQDDGEETSLS</sequence>
<feature type="non-terminal residue" evidence="8">
    <location>
        <position position="932"/>
    </location>
</feature>
<dbReference type="GO" id="GO:0031122">
    <property type="term" value="P:cytoplasmic microtubule organization"/>
    <property type="evidence" value="ECO:0007669"/>
    <property type="project" value="TreeGrafter"/>
</dbReference>
<dbReference type="Proteomes" id="UP000789759">
    <property type="component" value="Unassembled WGS sequence"/>
</dbReference>
<reference evidence="8" key="1">
    <citation type="submission" date="2021-06" db="EMBL/GenBank/DDBJ databases">
        <authorList>
            <person name="Kallberg Y."/>
            <person name="Tangrot J."/>
            <person name="Rosling A."/>
        </authorList>
    </citation>
    <scope>NUCLEOTIDE SEQUENCE</scope>
    <source>
        <strain evidence="8">FL966</strain>
    </source>
</reference>
<comment type="similarity">
    <text evidence="2">Belongs to the TUBGCP family.</text>
</comment>
<comment type="subcellular location">
    <subcellularLocation>
        <location evidence="1">Cytoplasm</location>
        <location evidence="1">Cytoskeleton</location>
    </subcellularLocation>
</comment>
<keyword evidence="5" id="KW-0206">Cytoskeleton</keyword>
<dbReference type="PANTHER" id="PTHR19302">
    <property type="entry name" value="GAMMA TUBULIN COMPLEX PROTEIN"/>
    <property type="match status" value="1"/>
</dbReference>
<evidence type="ECO:0000256" key="2">
    <source>
        <dbReference type="ARBA" id="ARBA00010337"/>
    </source>
</evidence>
<protein>
    <submittedName>
        <fullName evidence="8">9907_t:CDS:1</fullName>
    </submittedName>
</protein>
<evidence type="ECO:0000256" key="4">
    <source>
        <dbReference type="ARBA" id="ARBA00022701"/>
    </source>
</evidence>
<dbReference type="GO" id="GO:0005874">
    <property type="term" value="C:microtubule"/>
    <property type="evidence" value="ECO:0007669"/>
    <property type="project" value="UniProtKB-KW"/>
</dbReference>
<evidence type="ECO:0000259" key="6">
    <source>
        <dbReference type="Pfam" id="PF04130"/>
    </source>
</evidence>
<dbReference type="GO" id="GO:0051225">
    <property type="term" value="P:spindle assembly"/>
    <property type="evidence" value="ECO:0007669"/>
    <property type="project" value="TreeGrafter"/>
</dbReference>
<evidence type="ECO:0000256" key="3">
    <source>
        <dbReference type="ARBA" id="ARBA00022490"/>
    </source>
</evidence>
<organism evidence="8 9">
    <name type="scientific">Cetraspora pellucida</name>
    <dbReference type="NCBI Taxonomy" id="1433469"/>
    <lineage>
        <taxon>Eukaryota</taxon>
        <taxon>Fungi</taxon>
        <taxon>Fungi incertae sedis</taxon>
        <taxon>Mucoromycota</taxon>
        <taxon>Glomeromycotina</taxon>
        <taxon>Glomeromycetes</taxon>
        <taxon>Diversisporales</taxon>
        <taxon>Gigasporaceae</taxon>
        <taxon>Cetraspora</taxon>
    </lineage>
</organism>
<dbReference type="GO" id="GO:0000278">
    <property type="term" value="P:mitotic cell cycle"/>
    <property type="evidence" value="ECO:0007669"/>
    <property type="project" value="TreeGrafter"/>
</dbReference>
<dbReference type="AlphaFoldDB" id="A0A9N9HSH3"/>
<dbReference type="InterPro" id="IPR042241">
    <property type="entry name" value="GCP_C_sf"/>
</dbReference>
<evidence type="ECO:0000256" key="1">
    <source>
        <dbReference type="ARBA" id="ARBA00004245"/>
    </source>
</evidence>
<dbReference type="InterPro" id="IPR007259">
    <property type="entry name" value="GCP"/>
</dbReference>
<dbReference type="GO" id="GO:0043015">
    <property type="term" value="F:gamma-tubulin binding"/>
    <property type="evidence" value="ECO:0007669"/>
    <property type="project" value="InterPro"/>
</dbReference>
<dbReference type="InterPro" id="IPR041470">
    <property type="entry name" value="GCP_N"/>
</dbReference>
<feature type="domain" description="Gamma tubulin complex component C-terminal" evidence="6">
    <location>
        <begin position="529"/>
        <end position="824"/>
    </location>
</feature>
<name>A0A9N9HSH3_9GLOM</name>
<evidence type="ECO:0000256" key="5">
    <source>
        <dbReference type="ARBA" id="ARBA00023212"/>
    </source>
</evidence>
<dbReference type="PANTHER" id="PTHR19302:SF14">
    <property type="entry name" value="GAMMA-TUBULIN COMPLEX COMPONENT 3"/>
    <property type="match status" value="1"/>
</dbReference>
<gene>
    <name evidence="8" type="ORF">CPELLU_LOCUS11972</name>
</gene>
<dbReference type="GO" id="GO:0044732">
    <property type="term" value="C:mitotic spindle pole body"/>
    <property type="evidence" value="ECO:0007669"/>
    <property type="project" value="TreeGrafter"/>
</dbReference>
<accession>A0A9N9HSH3</accession>
<proteinExistence type="inferred from homology"/>
<evidence type="ECO:0000259" key="7">
    <source>
        <dbReference type="Pfam" id="PF17681"/>
    </source>
</evidence>
<dbReference type="Pfam" id="PF04130">
    <property type="entry name" value="GCP_C_terminal"/>
    <property type="match status" value="1"/>
</dbReference>
<dbReference type="GO" id="GO:0051321">
    <property type="term" value="P:meiotic cell cycle"/>
    <property type="evidence" value="ECO:0007669"/>
    <property type="project" value="TreeGrafter"/>
</dbReference>
<dbReference type="GO" id="GO:0007020">
    <property type="term" value="P:microtubule nucleation"/>
    <property type="evidence" value="ECO:0007669"/>
    <property type="project" value="InterPro"/>
</dbReference>
<keyword evidence="4" id="KW-0493">Microtubule</keyword>
<dbReference type="OrthoDB" id="5860513at2759"/>
<evidence type="ECO:0000313" key="8">
    <source>
        <dbReference type="EMBL" id="CAG8703806.1"/>
    </source>
</evidence>
<comment type="caution">
    <text evidence="8">The sequence shown here is derived from an EMBL/GenBank/DDBJ whole genome shotgun (WGS) entry which is preliminary data.</text>
</comment>
<dbReference type="EMBL" id="CAJVQA010011063">
    <property type="protein sequence ID" value="CAG8703806.1"/>
    <property type="molecule type" value="Genomic_DNA"/>
</dbReference>
<dbReference type="FunFam" id="1.20.120.1900:FF:000003">
    <property type="entry name" value="Gamma-tubulin complex component"/>
    <property type="match status" value="1"/>
</dbReference>
<dbReference type="InterPro" id="IPR040457">
    <property type="entry name" value="GCP_C"/>
</dbReference>
<evidence type="ECO:0000313" key="9">
    <source>
        <dbReference type="Proteomes" id="UP000789759"/>
    </source>
</evidence>
<dbReference type="GO" id="GO:0051011">
    <property type="term" value="F:microtubule minus-end binding"/>
    <property type="evidence" value="ECO:0007669"/>
    <property type="project" value="TreeGrafter"/>
</dbReference>
<dbReference type="Pfam" id="PF17681">
    <property type="entry name" value="GCP_N_terminal"/>
    <property type="match status" value="1"/>
</dbReference>
<keyword evidence="9" id="KW-1185">Reference proteome</keyword>
<dbReference type="GO" id="GO:0000922">
    <property type="term" value="C:spindle pole"/>
    <property type="evidence" value="ECO:0007669"/>
    <property type="project" value="InterPro"/>
</dbReference>